<organism evidence="2 3">
    <name type="scientific">Rhodococcoides corynebacterioides</name>
    <dbReference type="NCBI Taxonomy" id="53972"/>
    <lineage>
        <taxon>Bacteria</taxon>
        <taxon>Bacillati</taxon>
        <taxon>Actinomycetota</taxon>
        <taxon>Actinomycetes</taxon>
        <taxon>Mycobacteriales</taxon>
        <taxon>Nocardiaceae</taxon>
        <taxon>Rhodococcoides</taxon>
    </lineage>
</organism>
<proteinExistence type="predicted"/>
<evidence type="ECO:0000313" key="3">
    <source>
        <dbReference type="Proteomes" id="UP000825228"/>
    </source>
</evidence>
<evidence type="ECO:0000256" key="1">
    <source>
        <dbReference type="SAM" id="MobiDB-lite"/>
    </source>
</evidence>
<dbReference type="Proteomes" id="UP000825228">
    <property type="component" value="Unassembled WGS sequence"/>
</dbReference>
<feature type="region of interest" description="Disordered" evidence="1">
    <location>
        <begin position="34"/>
        <end position="81"/>
    </location>
</feature>
<sequence>MAEWAKKIEEKTKEFVAEAEVNLAHLEGADAVDLEAAEDGDSADRTATDHTAADHTATGGEVTENDAPTTGSVSEDPDLRD</sequence>
<dbReference type="EMBL" id="JABUBU010000001">
    <property type="protein sequence ID" value="MBY6365969.1"/>
    <property type="molecule type" value="Genomic_DNA"/>
</dbReference>
<accession>A0ABS7P0Q4</accession>
<name>A0ABS7P0Q4_9NOCA</name>
<evidence type="ECO:0000313" key="2">
    <source>
        <dbReference type="EMBL" id="MBY6365969.1"/>
    </source>
</evidence>
<evidence type="ECO:0008006" key="4">
    <source>
        <dbReference type="Google" id="ProtNLM"/>
    </source>
</evidence>
<protein>
    <recommendedName>
        <fullName evidence="4">CsbD family protein</fullName>
    </recommendedName>
</protein>
<feature type="compositionally biased region" description="Basic and acidic residues" evidence="1">
    <location>
        <begin position="42"/>
        <end position="53"/>
    </location>
</feature>
<reference evidence="2 3" key="1">
    <citation type="submission" date="2020-06" db="EMBL/GenBank/DDBJ databases">
        <title>Taxonomy, biology and ecology of Rhodococcus bacteria occurring in California pistachio and other woody hosts as revealed by genome sequence analyses.</title>
        <authorList>
            <person name="Gai Y."/>
            <person name="Riely B."/>
        </authorList>
    </citation>
    <scope>NUCLEOTIDE SEQUENCE [LARGE SCALE GENOMIC DNA]</scope>
    <source>
        <strain evidence="2 3">BP-281</strain>
    </source>
</reference>
<keyword evidence="3" id="KW-1185">Reference proteome</keyword>
<comment type="caution">
    <text evidence="2">The sequence shown here is derived from an EMBL/GenBank/DDBJ whole genome shotgun (WGS) entry which is preliminary data.</text>
</comment>
<dbReference type="RefSeq" id="WP_222683079.1">
    <property type="nucleotide sequence ID" value="NZ_JABUBT010000033.1"/>
</dbReference>
<gene>
    <name evidence="2" type="ORF">HQ603_04270</name>
</gene>